<evidence type="ECO:0000313" key="2">
    <source>
        <dbReference type="RefSeq" id="XP_026120117.1"/>
    </source>
</evidence>
<dbReference type="PANTHER" id="PTHR31025:SF27">
    <property type="entry name" value="SI:CH211-193K19.2-RELATED"/>
    <property type="match status" value="1"/>
</dbReference>
<protein>
    <submittedName>
        <fullName evidence="2">Sterile alpha motif domain-containing protein 3-like</fullName>
    </submittedName>
</protein>
<evidence type="ECO:0000313" key="1">
    <source>
        <dbReference type="Proteomes" id="UP000515129"/>
    </source>
</evidence>
<dbReference type="GeneID" id="113099284"/>
<keyword evidence="1" id="KW-1185">Reference proteome</keyword>
<name>A0A6P6PH86_CARAU</name>
<proteinExistence type="predicted"/>
<dbReference type="Proteomes" id="UP000515129">
    <property type="component" value="Unplaced"/>
</dbReference>
<organism evidence="1 2">
    <name type="scientific">Carassius auratus</name>
    <name type="common">Goldfish</name>
    <dbReference type="NCBI Taxonomy" id="7957"/>
    <lineage>
        <taxon>Eukaryota</taxon>
        <taxon>Metazoa</taxon>
        <taxon>Chordata</taxon>
        <taxon>Craniata</taxon>
        <taxon>Vertebrata</taxon>
        <taxon>Euteleostomi</taxon>
        <taxon>Actinopterygii</taxon>
        <taxon>Neopterygii</taxon>
        <taxon>Teleostei</taxon>
        <taxon>Ostariophysi</taxon>
        <taxon>Cypriniformes</taxon>
        <taxon>Cyprinidae</taxon>
        <taxon>Cyprininae</taxon>
        <taxon>Carassius</taxon>
    </lineage>
</organism>
<dbReference type="RefSeq" id="XP_026120117.1">
    <property type="nucleotide sequence ID" value="XM_026264332.1"/>
</dbReference>
<reference evidence="2" key="1">
    <citation type="submission" date="2025-08" db="UniProtKB">
        <authorList>
            <consortium name="RefSeq"/>
        </authorList>
    </citation>
    <scope>IDENTIFICATION</scope>
    <source>
        <strain evidence="2">Wakin</strain>
        <tissue evidence="2">Muscle</tissue>
    </source>
</reference>
<sequence>MTTSVRLRIILGENNSQRVILQDGLPTSVADLSKEIAKQCSLQGNFRLQFMDPDFDNDFMNLMSTSEIQDKSTLKVVLLVTSSDRDGLPIPHVETSQNESACSSLAPSLLSCDTLVLSSPSTSANSESSASLAPVLSSSVKSSAWPAEFTVPRFTYDAELKLEQGNAAFKTQGTFLSPDPKLKMSILDGLAEEIVKYKLYPSDGEYGQVAEALIKKHPCLKERGSVTGYSGWKASLKYKLGNYRTKLRNIGCTEVTVNSIKHKPDGISSPAYRVKKPRKAEVNYCPSHPQGETDETLEAVRQTLLNEVKKKNNEKNVRMLMDKSFSIRRHEVIQEPLIADFKTRWPALFRTEEVCAEFERISTVPLVSTFFAKMDAYIAKLMKIFANRGGVAGRRIKTLLLPTTQTDAIEVKRECITKSLCVYLNEDPSSLILEFMDTDGASAQEAIQKAVMGIYVIRYEGTSIEDSPADVGVVLEGEKVLQDLCSVPYATAMLLGLIYGLNLNYLPELRYTFEAFQKLFLELDTNKLTNKVQALKTKLFSDVFE</sequence>
<dbReference type="OrthoDB" id="8895157at2759"/>
<dbReference type="AlphaFoldDB" id="A0A6P6PH86"/>
<dbReference type="KEGG" id="caua:113099284"/>
<gene>
    <name evidence="2" type="primary">LOC113099284</name>
</gene>
<dbReference type="PANTHER" id="PTHR31025">
    <property type="entry name" value="SI:CH211-196P9.1-RELATED"/>
    <property type="match status" value="1"/>
</dbReference>
<accession>A0A6P6PH86</accession>